<keyword evidence="2" id="KW-1185">Reference proteome</keyword>
<reference evidence="1 2" key="1">
    <citation type="submission" date="2021-06" db="EMBL/GenBank/DDBJ databases">
        <title>Halomicroarcula sp. a new haloarchaeum isolated from saline soil.</title>
        <authorList>
            <person name="Duran-Viseras A."/>
            <person name="Sanchez-Porro C."/>
            <person name="Ventosa A."/>
        </authorList>
    </citation>
    <scope>NUCLEOTIDE SEQUENCE [LARGE SCALE GENOMIC DNA]</scope>
    <source>
        <strain evidence="1 2">F13</strain>
    </source>
</reference>
<dbReference type="Proteomes" id="UP001430377">
    <property type="component" value="Unassembled WGS sequence"/>
</dbReference>
<name>A0AAW4PU38_9EURY</name>
<comment type="caution">
    <text evidence="1">The sequence shown here is derived from an EMBL/GenBank/DDBJ whole genome shotgun (WGS) entry which is preliminary data.</text>
</comment>
<dbReference type="EMBL" id="RKLR01000004">
    <property type="protein sequence ID" value="MBX0323893.1"/>
    <property type="molecule type" value="Genomic_DNA"/>
</dbReference>
<evidence type="ECO:0000313" key="2">
    <source>
        <dbReference type="Proteomes" id="UP001430377"/>
    </source>
</evidence>
<accession>A0AAW4PU38</accession>
<protein>
    <submittedName>
        <fullName evidence="1">Uncharacterized protein</fullName>
    </submittedName>
</protein>
<evidence type="ECO:0000313" key="1">
    <source>
        <dbReference type="EMBL" id="MBX0323893.1"/>
    </source>
</evidence>
<organism evidence="1 2">
    <name type="scientific">Haloarcula rubra</name>
    <dbReference type="NCBI Taxonomy" id="2487747"/>
    <lineage>
        <taxon>Archaea</taxon>
        <taxon>Methanobacteriati</taxon>
        <taxon>Methanobacteriota</taxon>
        <taxon>Stenosarchaea group</taxon>
        <taxon>Halobacteria</taxon>
        <taxon>Halobacteriales</taxon>
        <taxon>Haloarculaceae</taxon>
        <taxon>Haloarcula</taxon>
    </lineage>
</organism>
<dbReference type="RefSeq" id="WP_220618855.1">
    <property type="nucleotide sequence ID" value="NZ_RKLR01000004.1"/>
</dbReference>
<gene>
    <name evidence="1" type="ORF">EGH21_12715</name>
</gene>
<dbReference type="AlphaFoldDB" id="A0AAW4PU38"/>
<sequence>MSRATTPDRIEREKVEGKQATAYFYHTDPDYTARIEVEREERWEFGIDDKAVATLLTTTDVADDLLVEPDIPEWLVESLHGFGIEEVEA</sequence>
<proteinExistence type="predicted"/>